<dbReference type="PANTHER" id="PTHR33395">
    <property type="entry name" value="TRANSCRIPTASE, PUTATIVE-RELATED-RELATED"/>
    <property type="match status" value="1"/>
</dbReference>
<evidence type="ECO:0000313" key="1">
    <source>
        <dbReference type="EMBL" id="PKU49338.1"/>
    </source>
</evidence>
<dbReference type="PANTHER" id="PTHR33395:SF22">
    <property type="entry name" value="REVERSE TRANSCRIPTASE DOMAIN-CONTAINING PROTEIN"/>
    <property type="match status" value="1"/>
</dbReference>
<proteinExistence type="predicted"/>
<dbReference type="AlphaFoldDB" id="A0A2I0UTJ5"/>
<accession>A0A2I0UTJ5</accession>
<dbReference type="Proteomes" id="UP000233556">
    <property type="component" value="Unassembled WGS sequence"/>
</dbReference>
<dbReference type="EMBL" id="KZ505639">
    <property type="protein sequence ID" value="PKU49338.1"/>
    <property type="molecule type" value="Genomic_DNA"/>
</dbReference>
<dbReference type="GO" id="GO:0061343">
    <property type="term" value="P:cell adhesion involved in heart morphogenesis"/>
    <property type="evidence" value="ECO:0007669"/>
    <property type="project" value="TreeGrafter"/>
</dbReference>
<sequence>MPTWCGVGSTTNCRYPFLVHDYTSSGLGPASTNTRKNSHCNVLLEYDENMATRQHSVVCSEAPVFLEDLNHLNICWRDNTKGHKQYRRFLEYTDDNYPQATEKPTRRGVLDLMFTNKDGLTRNVKNIGGLCCSDHEMVEFGILWAGRRVKSKLTTLNFRREDLALSKSAQKSPKEYGPGGKGS</sequence>
<keyword evidence="2" id="KW-1185">Reference proteome</keyword>
<name>A0A2I0UTJ5_LIMLA</name>
<dbReference type="GO" id="GO:0007508">
    <property type="term" value="P:larval heart development"/>
    <property type="evidence" value="ECO:0007669"/>
    <property type="project" value="TreeGrafter"/>
</dbReference>
<reference evidence="2" key="1">
    <citation type="submission" date="2017-11" db="EMBL/GenBank/DDBJ databases">
        <authorList>
            <person name="Lima N.C."/>
            <person name="Parody-Merino A.M."/>
            <person name="Battley P.F."/>
            <person name="Fidler A.E."/>
            <person name="Prosdocimi F."/>
        </authorList>
    </citation>
    <scope>NUCLEOTIDE SEQUENCE [LARGE SCALE GENOMIC DNA]</scope>
</reference>
<evidence type="ECO:0000313" key="2">
    <source>
        <dbReference type="Proteomes" id="UP000233556"/>
    </source>
</evidence>
<protein>
    <recommendedName>
        <fullName evidence="3">Dtw domain-containing protein 2</fullName>
    </recommendedName>
</protein>
<reference evidence="2" key="2">
    <citation type="submission" date="2017-12" db="EMBL/GenBank/DDBJ databases">
        <title>Genome sequence of the Bar-tailed Godwit (Limosa lapponica baueri).</title>
        <authorList>
            <person name="Lima N.C.B."/>
            <person name="Parody-Merino A.M."/>
            <person name="Battley P.F."/>
            <person name="Fidler A.E."/>
            <person name="Prosdocimi F."/>
        </authorList>
    </citation>
    <scope>NUCLEOTIDE SEQUENCE [LARGE SCALE GENOMIC DNA]</scope>
</reference>
<dbReference type="GO" id="GO:0031012">
    <property type="term" value="C:extracellular matrix"/>
    <property type="evidence" value="ECO:0007669"/>
    <property type="project" value="TreeGrafter"/>
</dbReference>
<organism evidence="1 2">
    <name type="scientific">Limosa lapponica baueri</name>
    <dbReference type="NCBI Taxonomy" id="1758121"/>
    <lineage>
        <taxon>Eukaryota</taxon>
        <taxon>Metazoa</taxon>
        <taxon>Chordata</taxon>
        <taxon>Craniata</taxon>
        <taxon>Vertebrata</taxon>
        <taxon>Euteleostomi</taxon>
        <taxon>Archelosauria</taxon>
        <taxon>Archosauria</taxon>
        <taxon>Dinosauria</taxon>
        <taxon>Saurischia</taxon>
        <taxon>Theropoda</taxon>
        <taxon>Coelurosauria</taxon>
        <taxon>Aves</taxon>
        <taxon>Neognathae</taxon>
        <taxon>Neoaves</taxon>
        <taxon>Charadriiformes</taxon>
        <taxon>Scolopacidae</taxon>
        <taxon>Limosa</taxon>
    </lineage>
</organism>
<gene>
    <name evidence="1" type="ORF">llap_377</name>
</gene>
<evidence type="ECO:0008006" key="3">
    <source>
        <dbReference type="Google" id="ProtNLM"/>
    </source>
</evidence>